<dbReference type="RefSeq" id="WP_133556278.1">
    <property type="nucleotide sequence ID" value="NZ_SNYF01000007.1"/>
</dbReference>
<protein>
    <submittedName>
        <fullName evidence="2">Heme-binding protein</fullName>
    </submittedName>
</protein>
<evidence type="ECO:0000259" key="1">
    <source>
        <dbReference type="SMART" id="SM01235"/>
    </source>
</evidence>
<comment type="caution">
    <text evidence="2">The sequence shown here is derived from an EMBL/GenBank/DDBJ whole genome shotgun (WGS) entry which is preliminary data.</text>
</comment>
<dbReference type="Pfam" id="PF14376">
    <property type="entry name" value="Haem_bd"/>
    <property type="match status" value="1"/>
</dbReference>
<keyword evidence="3" id="KW-1185">Reference proteome</keyword>
<evidence type="ECO:0000313" key="2">
    <source>
        <dbReference type="EMBL" id="TDQ16384.1"/>
    </source>
</evidence>
<dbReference type="EMBL" id="SNYF01000007">
    <property type="protein sequence ID" value="TDQ16384.1"/>
    <property type="molecule type" value="Genomic_DNA"/>
</dbReference>
<sequence>MKTWQYLLGGLGVILVALQFVPNELPVVETENPGDLIGTGIVSDEVGRMLKQSCYDCHSNTTNYPWYSHVAPFSWLVAKDVREAREELNFSTWTDYDMMEKLEKLDDISIEVSEGEMPMGIYTAIHSSAKLNEAQIKQLVEWAETTMDLVVEEEEEELEEEDSVE</sequence>
<accession>A0A4R6T2L8</accession>
<organism evidence="2 3">
    <name type="scientific">Algoriphagus boseongensis</name>
    <dbReference type="NCBI Taxonomy" id="1442587"/>
    <lineage>
        <taxon>Bacteria</taxon>
        <taxon>Pseudomonadati</taxon>
        <taxon>Bacteroidota</taxon>
        <taxon>Cytophagia</taxon>
        <taxon>Cytophagales</taxon>
        <taxon>Cyclobacteriaceae</taxon>
        <taxon>Algoriphagus</taxon>
    </lineage>
</organism>
<gene>
    <name evidence="2" type="ORF">DFQ04_2502</name>
</gene>
<dbReference type="AlphaFoldDB" id="A0A4R6T2L8"/>
<reference evidence="2 3" key="1">
    <citation type="submission" date="2019-03" db="EMBL/GenBank/DDBJ databases">
        <title>Genomic Encyclopedia of Type Strains, Phase III (KMG-III): the genomes of soil and plant-associated and newly described type strains.</title>
        <authorList>
            <person name="Whitman W."/>
        </authorList>
    </citation>
    <scope>NUCLEOTIDE SEQUENCE [LARGE SCALE GENOMIC DNA]</scope>
    <source>
        <strain evidence="2 3">CECT 8446</strain>
    </source>
</reference>
<proteinExistence type="predicted"/>
<dbReference type="InterPro" id="IPR025992">
    <property type="entry name" value="Haem-bd"/>
</dbReference>
<dbReference type="SMART" id="SM01235">
    <property type="entry name" value="Haem_bd"/>
    <property type="match status" value="1"/>
</dbReference>
<name>A0A4R6T2L8_9BACT</name>
<feature type="domain" description="Haem-binding" evidence="1">
    <location>
        <begin position="12"/>
        <end position="147"/>
    </location>
</feature>
<dbReference type="Proteomes" id="UP000294535">
    <property type="component" value="Unassembled WGS sequence"/>
</dbReference>
<dbReference type="OrthoDB" id="196738at2"/>
<evidence type="ECO:0000313" key="3">
    <source>
        <dbReference type="Proteomes" id="UP000294535"/>
    </source>
</evidence>